<evidence type="ECO:0000313" key="3">
    <source>
        <dbReference type="EMBL" id="MBZ6064750.1"/>
    </source>
</evidence>
<dbReference type="RefSeq" id="WP_136612721.1">
    <property type="nucleotide sequence ID" value="NZ_CP013067.1"/>
</dbReference>
<reference evidence="2 4" key="2">
    <citation type="journal article" date="2016" name="Genome Announc.">
        <title>Complete Genome Sequence of the Highly Virulent Aeromonas schubertii Strain WL1483, Isolated from Diseased Snakehead Fish (Channa argus) in China.</title>
        <authorList>
            <person name="Liu L."/>
            <person name="Li N."/>
            <person name="Zhang D."/>
            <person name="Fu X."/>
            <person name="Shi C."/>
            <person name="Lin Q."/>
            <person name="Hao G."/>
        </authorList>
    </citation>
    <scope>NUCLEOTIDE SEQUENCE [LARGE SCALE GENOMIC DNA]</scope>
    <source>
        <strain evidence="2 4">WL1483</strain>
    </source>
</reference>
<evidence type="ECO:0000256" key="1">
    <source>
        <dbReference type="SAM" id="Phobius"/>
    </source>
</evidence>
<proteinExistence type="predicted"/>
<dbReference type="Proteomes" id="UP000058114">
    <property type="component" value="Chromosome"/>
</dbReference>
<keyword evidence="1" id="KW-1133">Transmembrane helix</keyword>
<reference evidence="4" key="1">
    <citation type="submission" date="2015-10" db="EMBL/GenBank/DDBJ databases">
        <title>Complete Genome Sequence of Aeromonas schubertii strain WL1483.</title>
        <authorList>
            <person name="Liu L."/>
        </authorList>
    </citation>
    <scope>NUCLEOTIDE SEQUENCE [LARGE SCALE GENOMIC DNA]</scope>
    <source>
        <strain evidence="4">WL1483</strain>
    </source>
</reference>
<organism evidence="2 4">
    <name type="scientific">Aeromonas schubertii</name>
    <dbReference type="NCBI Taxonomy" id="652"/>
    <lineage>
        <taxon>Bacteria</taxon>
        <taxon>Pseudomonadati</taxon>
        <taxon>Pseudomonadota</taxon>
        <taxon>Gammaproteobacteria</taxon>
        <taxon>Aeromonadales</taxon>
        <taxon>Aeromonadaceae</taxon>
        <taxon>Aeromonas</taxon>
    </lineage>
</organism>
<keyword evidence="2" id="KW-0238">DNA-binding</keyword>
<dbReference type="AlphaFoldDB" id="A0A0S2SLH1"/>
<accession>A0A0S2SLH1</accession>
<dbReference type="EMBL" id="JAIRBT010000001">
    <property type="protein sequence ID" value="MBZ6064750.1"/>
    <property type="molecule type" value="Genomic_DNA"/>
</dbReference>
<feature type="transmembrane region" description="Helical" evidence="1">
    <location>
        <begin position="93"/>
        <end position="112"/>
    </location>
</feature>
<dbReference type="InterPro" id="IPR010718">
    <property type="entry name" value="DUF1294"/>
</dbReference>
<dbReference type="Pfam" id="PF06961">
    <property type="entry name" value="DUF1294"/>
    <property type="match status" value="1"/>
</dbReference>
<protein>
    <submittedName>
        <fullName evidence="2">Cold shock DNA-binding domain-containing protein</fullName>
    </submittedName>
    <submittedName>
        <fullName evidence="3">DUF1294 domain-containing protein</fullName>
    </submittedName>
</protein>
<gene>
    <name evidence="3" type="ORF">LA374_00760</name>
    <name evidence="2" type="ORF">WL1483_3167</name>
</gene>
<dbReference type="EMBL" id="CP013067">
    <property type="protein sequence ID" value="ALP42586.1"/>
    <property type="molecule type" value="Genomic_DNA"/>
</dbReference>
<evidence type="ECO:0000313" key="4">
    <source>
        <dbReference type="Proteomes" id="UP000058114"/>
    </source>
</evidence>
<dbReference type="Proteomes" id="UP000774958">
    <property type="component" value="Unassembled WGS sequence"/>
</dbReference>
<keyword evidence="1" id="KW-0472">Membrane</keyword>
<feature type="transmembrane region" description="Helical" evidence="1">
    <location>
        <begin position="25"/>
        <end position="46"/>
    </location>
</feature>
<evidence type="ECO:0000313" key="5">
    <source>
        <dbReference type="Proteomes" id="UP000774958"/>
    </source>
</evidence>
<dbReference type="KEGG" id="asr:WL1483_3167"/>
<dbReference type="GO" id="GO:0003677">
    <property type="term" value="F:DNA binding"/>
    <property type="evidence" value="ECO:0007669"/>
    <property type="project" value="UniProtKB-KW"/>
</dbReference>
<name>A0A0S2SLH1_9GAMM</name>
<reference evidence="3 5" key="3">
    <citation type="submission" date="2021-09" db="EMBL/GenBank/DDBJ databases">
        <title>Aeromonas schubertii isolated from Asian sea bass.</title>
        <authorList>
            <person name="Pinpimai K."/>
        </authorList>
    </citation>
    <scope>NUCLEOTIDE SEQUENCE [LARGE SCALE GENOMIC DNA]</scope>
    <source>
        <strain evidence="3 5">CHULA2021a</strain>
    </source>
</reference>
<sequence>MTSFQTLLALAQLLALPLLVLSRHLPLPVALFYVAMSLLTFLVYGWDKRAARLKRQRIPEQTLHTWSWLGGWPGALLARQFLRHKSSKKEYRLPLWLSVAGNLLFFAALLWWCNP</sequence>
<keyword evidence="1" id="KW-0812">Transmembrane</keyword>
<keyword evidence="5" id="KW-1185">Reference proteome</keyword>
<evidence type="ECO:0000313" key="2">
    <source>
        <dbReference type="EMBL" id="ALP42586.1"/>
    </source>
</evidence>
<dbReference type="PATRIC" id="fig|652.5.peg.356"/>